<proteinExistence type="predicted"/>
<protein>
    <submittedName>
        <fullName evidence="1">Uncharacterized protein</fullName>
    </submittedName>
</protein>
<feature type="non-terminal residue" evidence="1">
    <location>
        <position position="1"/>
    </location>
</feature>
<feature type="non-terminal residue" evidence="1">
    <location>
        <position position="269"/>
    </location>
</feature>
<comment type="caution">
    <text evidence="1">The sequence shown here is derived from an EMBL/GenBank/DDBJ whole genome shotgun (WGS) entry which is preliminary data.</text>
</comment>
<name>X0V5L3_9ZZZZ</name>
<gene>
    <name evidence="1" type="ORF">S01H1_37675</name>
</gene>
<accession>X0V5L3</accession>
<evidence type="ECO:0000313" key="1">
    <source>
        <dbReference type="EMBL" id="GAG13385.1"/>
    </source>
</evidence>
<reference evidence="1" key="1">
    <citation type="journal article" date="2014" name="Front. Microbiol.">
        <title>High frequency of phylogenetically diverse reductive dehalogenase-homologous genes in deep subseafloor sedimentary metagenomes.</title>
        <authorList>
            <person name="Kawai M."/>
            <person name="Futagami T."/>
            <person name="Toyoda A."/>
            <person name="Takaki Y."/>
            <person name="Nishi S."/>
            <person name="Hori S."/>
            <person name="Arai W."/>
            <person name="Tsubouchi T."/>
            <person name="Morono Y."/>
            <person name="Uchiyama I."/>
            <person name="Ito T."/>
            <person name="Fujiyama A."/>
            <person name="Inagaki F."/>
            <person name="Takami H."/>
        </authorList>
    </citation>
    <scope>NUCLEOTIDE SEQUENCE</scope>
    <source>
        <strain evidence="1">Expedition CK06-06</strain>
    </source>
</reference>
<dbReference type="AlphaFoldDB" id="X0V5L3"/>
<dbReference type="EMBL" id="BARS01023669">
    <property type="protein sequence ID" value="GAG13385.1"/>
    <property type="molecule type" value="Genomic_DNA"/>
</dbReference>
<sequence length="269" mass="30294">NQKWMARVEKKAWTRNVGYHGNWAEGFYGHGAHYGVGNYWKNWQGHKNTQGKKPTANLPVVATQEPFKKNLATTEKVENPCDACTFKHHKIDFILDKLDDDLKAKVIEWALDEIDQNATFTINASLGEDSDDLTHYECVVCQSKFSVDESAEEDAICPQCECDDYLVEITPAQLLMDDDSEPSDEELESNDLDMIDCKSCGSSFTKDFMVAGECPTCGTILDVEAKELADGKSDDTDIEDETFIQCPGCDKNLKRVELHFDTHCIFCGY</sequence>
<organism evidence="1">
    <name type="scientific">marine sediment metagenome</name>
    <dbReference type="NCBI Taxonomy" id="412755"/>
    <lineage>
        <taxon>unclassified sequences</taxon>
        <taxon>metagenomes</taxon>
        <taxon>ecological metagenomes</taxon>
    </lineage>
</organism>